<organism evidence="1 2">
    <name type="scientific">Georgenia soli</name>
    <dbReference type="NCBI Taxonomy" id="638953"/>
    <lineage>
        <taxon>Bacteria</taxon>
        <taxon>Bacillati</taxon>
        <taxon>Actinomycetota</taxon>
        <taxon>Actinomycetes</taxon>
        <taxon>Micrococcales</taxon>
        <taxon>Bogoriellaceae</taxon>
        <taxon>Georgenia</taxon>
    </lineage>
</organism>
<protein>
    <submittedName>
        <fullName evidence="1">Uncharacterized protein</fullName>
    </submittedName>
</protein>
<proteinExistence type="predicted"/>
<evidence type="ECO:0000313" key="1">
    <source>
        <dbReference type="EMBL" id="PFG45138.1"/>
    </source>
</evidence>
<keyword evidence="2" id="KW-1185">Reference proteome</keyword>
<dbReference type="AlphaFoldDB" id="A0A2A9F1U3"/>
<accession>A0A2A9F1U3</accession>
<name>A0A2A9F1U3_9MICO</name>
<sequence length="102" mass="10844">MISGMVSIETSPETEAMARARAALLALNRRTDTVGAQAAEALFELNLVHPPYPPAHVVSEDQMPDVEDVRELLLAAAAAASDVAEIARITQAAAAFDTPYIR</sequence>
<dbReference type="Proteomes" id="UP000222106">
    <property type="component" value="Unassembled WGS sequence"/>
</dbReference>
<comment type="caution">
    <text evidence="1">The sequence shown here is derived from an EMBL/GenBank/DDBJ whole genome shotgun (WGS) entry which is preliminary data.</text>
</comment>
<dbReference type="EMBL" id="PDJI01000001">
    <property type="protein sequence ID" value="PFG45138.1"/>
    <property type="molecule type" value="Genomic_DNA"/>
</dbReference>
<evidence type="ECO:0000313" key="2">
    <source>
        <dbReference type="Proteomes" id="UP000222106"/>
    </source>
</evidence>
<gene>
    <name evidence="1" type="ORF">ATJ97_0060</name>
</gene>
<reference evidence="1 2" key="1">
    <citation type="submission" date="2017-10" db="EMBL/GenBank/DDBJ databases">
        <title>Sequencing the genomes of 1000 actinobacteria strains.</title>
        <authorList>
            <person name="Klenk H.-P."/>
        </authorList>
    </citation>
    <scope>NUCLEOTIDE SEQUENCE [LARGE SCALE GENOMIC DNA]</scope>
    <source>
        <strain evidence="1 2">DSM 21838</strain>
    </source>
</reference>